<dbReference type="AlphaFoldDB" id="A0A7D4QHS0"/>
<proteinExistence type="predicted"/>
<name>A0A7D4QHS0_9SPHI</name>
<dbReference type="EMBL" id="CP054139">
    <property type="protein sequence ID" value="QKJ28630.1"/>
    <property type="molecule type" value="Genomic_DNA"/>
</dbReference>
<organism evidence="2 3">
    <name type="scientific">Mucilaginibacter mali</name>
    <dbReference type="NCBI Taxonomy" id="2740462"/>
    <lineage>
        <taxon>Bacteria</taxon>
        <taxon>Pseudomonadati</taxon>
        <taxon>Bacteroidota</taxon>
        <taxon>Sphingobacteriia</taxon>
        <taxon>Sphingobacteriales</taxon>
        <taxon>Sphingobacteriaceae</taxon>
        <taxon>Mucilaginibacter</taxon>
    </lineage>
</organism>
<gene>
    <name evidence="2" type="ORF">HQ865_02275</name>
</gene>
<protein>
    <recommendedName>
        <fullName evidence="4">Glycosyltransferase RgtA/B/C/D-like domain-containing protein</fullName>
    </recommendedName>
</protein>
<feature type="transmembrane region" description="Helical" evidence="1">
    <location>
        <begin position="312"/>
        <end position="332"/>
    </location>
</feature>
<evidence type="ECO:0008006" key="4">
    <source>
        <dbReference type="Google" id="ProtNLM"/>
    </source>
</evidence>
<feature type="transmembrane region" description="Helical" evidence="1">
    <location>
        <begin position="271"/>
        <end position="292"/>
    </location>
</feature>
<dbReference type="Proteomes" id="UP000505355">
    <property type="component" value="Chromosome"/>
</dbReference>
<feature type="transmembrane region" description="Helical" evidence="1">
    <location>
        <begin position="374"/>
        <end position="390"/>
    </location>
</feature>
<evidence type="ECO:0000313" key="2">
    <source>
        <dbReference type="EMBL" id="QKJ28630.1"/>
    </source>
</evidence>
<reference evidence="2 3" key="1">
    <citation type="submission" date="2020-05" db="EMBL/GenBank/DDBJ databases">
        <title>Mucilaginibacter mali sp. nov.</title>
        <authorList>
            <person name="Kim H.S."/>
            <person name="Lee K.C."/>
            <person name="Suh M.K."/>
            <person name="Kim J.-S."/>
            <person name="Han K.-I."/>
            <person name="Eom M.K."/>
            <person name="Shin Y.K."/>
            <person name="Lee J.-S."/>
        </authorList>
    </citation>
    <scope>NUCLEOTIDE SEQUENCE [LARGE SCALE GENOMIC DNA]</scope>
    <source>
        <strain evidence="2 3">G2-14</strain>
    </source>
</reference>
<feature type="transmembrane region" description="Helical" evidence="1">
    <location>
        <begin position="397"/>
        <end position="414"/>
    </location>
</feature>
<sequence>MNLKSLSQFFAKDKSHRILILLACLLALVLGILSWSVPPGIDPDPCWGFLVMDGIAKHAPWNTYITVDPFNIAKNHYEFLAWWSPGQYLVPYLFKCLLNINTAKAVAVTLIVCNVLGLTGFYKLFTRLGFSRQVSAITIAFVATQLFFVNSYVYFLGGEVLLFAFLGWFLYGCFSIEKITWQILLFVFLGGLLGFFAKSSVLWMFAAAVGCIWINVGMAETGSSHKPWYDKTTLWAWIRNGLLLAIPFVAALAVIYVGYMSKGDNPTSDTGPLLVLPETFGYPLAAPILSGFSVDELVDGLIYHTDAPMVSYQAAIMMIVIFALACIAFVAFIGKLSHNKKYPVVLIFFYALGTAFFSYMYIRQATISYEGRHFRMIAMLFMPGFVYLLMKTKVSRMVFFAMWIAYAYLSFNSFKIQYVANRQTAKGPVTGFVQQVYDQATIDEVVRLDHMHYNDAIFVFNGPDIAMEVKQNRTIINDDDMNETVFASLKYRGKAGTIYIITPTRYIKNGKLSVLTKSFVDYHHFTYRQITAAYGISEARE</sequence>
<feature type="transmembrane region" description="Helical" evidence="1">
    <location>
        <begin position="102"/>
        <end position="122"/>
    </location>
</feature>
<dbReference type="KEGG" id="mmab:HQ865_02275"/>
<feature type="transmembrane region" description="Helical" evidence="1">
    <location>
        <begin position="236"/>
        <end position="259"/>
    </location>
</feature>
<keyword evidence="3" id="KW-1185">Reference proteome</keyword>
<dbReference type="RefSeq" id="WP_173413331.1">
    <property type="nucleotide sequence ID" value="NZ_CP054139.1"/>
</dbReference>
<evidence type="ECO:0000313" key="3">
    <source>
        <dbReference type="Proteomes" id="UP000505355"/>
    </source>
</evidence>
<feature type="transmembrane region" description="Helical" evidence="1">
    <location>
        <begin position="344"/>
        <end position="362"/>
    </location>
</feature>
<keyword evidence="1" id="KW-0472">Membrane</keyword>
<accession>A0A7D4QHS0</accession>
<keyword evidence="1" id="KW-0812">Transmembrane</keyword>
<evidence type="ECO:0000256" key="1">
    <source>
        <dbReference type="SAM" id="Phobius"/>
    </source>
</evidence>
<feature type="transmembrane region" description="Helical" evidence="1">
    <location>
        <begin position="183"/>
        <end position="216"/>
    </location>
</feature>
<keyword evidence="1" id="KW-1133">Transmembrane helix</keyword>